<keyword evidence="2" id="KW-0479">Metal-binding</keyword>
<evidence type="ECO:0000256" key="4">
    <source>
        <dbReference type="ARBA" id="ARBA00022833"/>
    </source>
</evidence>
<dbReference type="PANTHER" id="PTHR42978">
    <property type="entry name" value="QUORUM-QUENCHING LACTONASE YTNP-RELATED-RELATED"/>
    <property type="match status" value="1"/>
</dbReference>
<feature type="domain" description="Metallo-beta-lactamase" evidence="5">
    <location>
        <begin position="57"/>
        <end position="218"/>
    </location>
</feature>
<dbReference type="Proteomes" id="UP001590951">
    <property type="component" value="Unassembled WGS sequence"/>
</dbReference>
<keyword evidence="4" id="KW-0862">Zinc</keyword>
<reference evidence="6 7" key="1">
    <citation type="submission" date="2024-09" db="EMBL/GenBank/DDBJ databases">
        <title>Rethinking Asexuality: The Enigmatic Case of Functional Sexual Genes in Lepraria (Stereocaulaceae).</title>
        <authorList>
            <person name="Doellman M."/>
            <person name="Sun Y."/>
            <person name="Barcenas-Pena A."/>
            <person name="Lumbsch H.T."/>
            <person name="Grewe F."/>
        </authorList>
    </citation>
    <scope>NUCLEOTIDE SEQUENCE [LARGE SCALE GENOMIC DNA]</scope>
    <source>
        <strain evidence="6 7">Grewe 0041</strain>
    </source>
</reference>
<dbReference type="CDD" id="cd07730">
    <property type="entry name" value="metallo-hydrolase-like_MBL-fold"/>
    <property type="match status" value="1"/>
</dbReference>
<dbReference type="SUPFAM" id="SSF56281">
    <property type="entry name" value="Metallo-hydrolase/oxidoreductase"/>
    <property type="match status" value="1"/>
</dbReference>
<gene>
    <name evidence="6" type="ORF">ABVK25_010009</name>
</gene>
<dbReference type="PANTHER" id="PTHR42978:SF5">
    <property type="entry name" value="METALLO-BETA-LACTAMASE DOMAIN-CONTAINING PROTEIN"/>
    <property type="match status" value="1"/>
</dbReference>
<evidence type="ECO:0000256" key="3">
    <source>
        <dbReference type="ARBA" id="ARBA00022801"/>
    </source>
</evidence>
<evidence type="ECO:0000256" key="2">
    <source>
        <dbReference type="ARBA" id="ARBA00022723"/>
    </source>
</evidence>
<dbReference type="Pfam" id="PF00753">
    <property type="entry name" value="Lactamase_B"/>
    <property type="match status" value="1"/>
</dbReference>
<keyword evidence="7" id="KW-1185">Reference proteome</keyword>
<comment type="caution">
    <text evidence="6">The sequence shown here is derived from an EMBL/GenBank/DDBJ whole genome shotgun (WGS) entry which is preliminary data.</text>
</comment>
<dbReference type="InterPro" id="IPR036866">
    <property type="entry name" value="RibonucZ/Hydroxyglut_hydro"/>
</dbReference>
<dbReference type="InterPro" id="IPR001279">
    <property type="entry name" value="Metallo-B-lactamas"/>
</dbReference>
<comment type="similarity">
    <text evidence="1">Belongs to the metallo-beta-lactamase superfamily.</text>
</comment>
<keyword evidence="3" id="KW-0378">Hydrolase</keyword>
<name>A0ABR4AYL2_9LECA</name>
<organism evidence="6 7">
    <name type="scientific">Lepraria finkii</name>
    <dbReference type="NCBI Taxonomy" id="1340010"/>
    <lineage>
        <taxon>Eukaryota</taxon>
        <taxon>Fungi</taxon>
        <taxon>Dikarya</taxon>
        <taxon>Ascomycota</taxon>
        <taxon>Pezizomycotina</taxon>
        <taxon>Lecanoromycetes</taxon>
        <taxon>OSLEUM clade</taxon>
        <taxon>Lecanoromycetidae</taxon>
        <taxon>Lecanorales</taxon>
        <taxon>Lecanorineae</taxon>
        <taxon>Stereocaulaceae</taxon>
        <taxon>Lepraria</taxon>
    </lineage>
</organism>
<proteinExistence type="inferred from homology"/>
<evidence type="ECO:0000313" key="6">
    <source>
        <dbReference type="EMBL" id="KAL2049786.1"/>
    </source>
</evidence>
<sequence>MGETYLATPKPPPALHIPESSFTVDVRIIDTNALLHLDPILFWQPPLEGFPGVNAPIYCFLVSHGTAQVVFDLGVRPDWENLPPKIVSLVKATTTITPGSSVAAVLASPKRNNLKIRSADITSVIWSHNHFDHTGDPSTFPPSTELVVGPGVRDLSWPGWPTNPDAGVLDSDIAGRKVREISFSANPLKIGSFDAFDFFGDGSFYLLDAPGHAKSHLCGLARTTANPASFVFMGADACHHPGILRPTNYLPLPRSITPSPLSSTHAADKSISSCPGSILQTLSLKQSPTTPFFQVANSVLFSDHDAAMETVRKIQELEASPDILVVLAHDLSLRERVPLFPEKVNDWRKLGLKEDTRWSFCGDF</sequence>
<evidence type="ECO:0000313" key="7">
    <source>
        <dbReference type="Proteomes" id="UP001590951"/>
    </source>
</evidence>
<evidence type="ECO:0000256" key="1">
    <source>
        <dbReference type="ARBA" id="ARBA00007749"/>
    </source>
</evidence>
<evidence type="ECO:0000259" key="5">
    <source>
        <dbReference type="Pfam" id="PF00753"/>
    </source>
</evidence>
<dbReference type="Gene3D" id="3.60.15.10">
    <property type="entry name" value="Ribonuclease Z/Hydroxyacylglutathione hydrolase-like"/>
    <property type="match status" value="1"/>
</dbReference>
<protein>
    <recommendedName>
        <fullName evidence="5">Metallo-beta-lactamase domain-containing protein</fullName>
    </recommendedName>
</protein>
<dbReference type="EMBL" id="JBHFEH010000058">
    <property type="protein sequence ID" value="KAL2049786.1"/>
    <property type="molecule type" value="Genomic_DNA"/>
</dbReference>
<accession>A0ABR4AYL2</accession>
<dbReference type="InterPro" id="IPR051013">
    <property type="entry name" value="MBL_superfamily_lactonases"/>
</dbReference>